<accession>F0UGH5</accession>
<reference evidence="2" key="1">
    <citation type="submission" date="2008-07" db="EMBL/GenBank/DDBJ databases">
        <title>Annotation of Ajellomyces capsulatus strain H88.</title>
        <authorList>
            <person name="Champion M."/>
            <person name="Cuomo C."/>
            <person name="Ma L.-J."/>
            <person name="Henn M.R."/>
            <person name="Sil A."/>
            <person name="Goldman B."/>
            <person name="Young S.K."/>
            <person name="Kodira C.D."/>
            <person name="Zeng Q."/>
            <person name="Koehrsen M."/>
            <person name="Alvarado L."/>
            <person name="Berlin A."/>
            <person name="Borenstein D."/>
            <person name="Chen Z."/>
            <person name="Engels R."/>
            <person name="Freedman E."/>
            <person name="Gellesch M."/>
            <person name="Goldberg J."/>
            <person name="Griggs A."/>
            <person name="Gujja S."/>
            <person name="Heiman D."/>
            <person name="Hepburn T."/>
            <person name="Howarth C."/>
            <person name="Jen D."/>
            <person name="Larson L."/>
            <person name="Lewis B."/>
            <person name="Mehta T."/>
            <person name="Park D."/>
            <person name="Pearson M."/>
            <person name="Roberts A."/>
            <person name="Saif S."/>
            <person name="Shea T."/>
            <person name="Shenoy N."/>
            <person name="Sisk P."/>
            <person name="Stolte C."/>
            <person name="Sykes S."/>
            <person name="Walk T."/>
            <person name="White J."/>
            <person name="Yandava C."/>
            <person name="Klein B."/>
            <person name="McEwen J.G."/>
            <person name="Puccia R."/>
            <person name="Goldman G.H."/>
            <person name="Felipe M.S."/>
            <person name="Nino-Vega G."/>
            <person name="San-Blas G."/>
            <person name="Taylor J."/>
            <person name="Mendoza L."/>
            <person name="Galagan J."/>
            <person name="Nusbaum C."/>
            <person name="Birren B."/>
        </authorList>
    </citation>
    <scope>NUCLEOTIDE SEQUENCE [LARGE SCALE GENOMIC DNA]</scope>
    <source>
        <strain evidence="2">H88</strain>
    </source>
</reference>
<evidence type="ECO:0000313" key="1">
    <source>
        <dbReference type="EMBL" id="EGC45117.1"/>
    </source>
</evidence>
<dbReference type="AlphaFoldDB" id="F0UGH5"/>
<sequence>MATIWMMAALSAEPNAQDFHPHLYKTVPVQYLLVAARMQHHRVFKLRRRMASPYFFLFSAVVDIFRRRSAGNVKYLGSKNGVIDFGIQWVPNSIPPDAEKQSMFDIWSMSVLRPSQYHGTFPSQRGKRRAA</sequence>
<protein>
    <submittedName>
        <fullName evidence="1">Predicted protein</fullName>
    </submittedName>
</protein>
<dbReference type="Proteomes" id="UP000008142">
    <property type="component" value="Unassembled WGS sequence"/>
</dbReference>
<dbReference type="OMA" id="ATIWMMA"/>
<dbReference type="EMBL" id="DS990638">
    <property type="protein sequence ID" value="EGC45117.1"/>
    <property type="molecule type" value="Genomic_DNA"/>
</dbReference>
<organism evidence="2">
    <name type="scientific">Ajellomyces capsulatus (strain H88)</name>
    <name type="common">Darling's disease fungus</name>
    <name type="synonym">Histoplasma capsulatum</name>
    <dbReference type="NCBI Taxonomy" id="544711"/>
    <lineage>
        <taxon>Eukaryota</taxon>
        <taxon>Fungi</taxon>
        <taxon>Dikarya</taxon>
        <taxon>Ascomycota</taxon>
        <taxon>Pezizomycotina</taxon>
        <taxon>Eurotiomycetes</taxon>
        <taxon>Eurotiomycetidae</taxon>
        <taxon>Onygenales</taxon>
        <taxon>Ajellomycetaceae</taxon>
        <taxon>Histoplasma</taxon>
    </lineage>
</organism>
<gene>
    <name evidence="1" type="ORF">HCEG_04332</name>
</gene>
<dbReference type="HOGENOM" id="CLU_158742_0_0_1"/>
<proteinExistence type="predicted"/>
<name>F0UGH5_AJEC8</name>
<evidence type="ECO:0000313" key="2">
    <source>
        <dbReference type="Proteomes" id="UP000008142"/>
    </source>
</evidence>